<feature type="chain" id="PRO_5041362606" evidence="1">
    <location>
        <begin position="28"/>
        <end position="131"/>
    </location>
</feature>
<feature type="domain" description="ABM" evidence="2">
    <location>
        <begin position="34"/>
        <end position="127"/>
    </location>
</feature>
<accession>A0AA40T0K9</accession>
<dbReference type="EMBL" id="VJXY01000031">
    <property type="protein sequence ID" value="MBD6618771.1"/>
    <property type="molecule type" value="Genomic_DNA"/>
</dbReference>
<organism evidence="3 4">
    <name type="scientific">Komarekiella delphini-convector SJRDD-AB1</name>
    <dbReference type="NCBI Taxonomy" id="2593771"/>
    <lineage>
        <taxon>Bacteria</taxon>
        <taxon>Bacillati</taxon>
        <taxon>Cyanobacteriota</taxon>
        <taxon>Cyanophyceae</taxon>
        <taxon>Nostocales</taxon>
        <taxon>Nostocaceae</taxon>
        <taxon>Komarekiella</taxon>
        <taxon>Komarekiella delphini-convector</taxon>
    </lineage>
</organism>
<sequence>MKARRFPILGALVLMLCLLCACGRAPAEQAQGRMVRLSVIEIDPAQLENYKVELREEIEASIRLEPGVLTLYAVSLKDSPTSIRILETYADVDAYKAHIESPHFKKYKTNTQEMVKSLELVETDPVLLGAK</sequence>
<dbReference type="InterPro" id="IPR050744">
    <property type="entry name" value="AI-2_Isomerase_LsrG"/>
</dbReference>
<protein>
    <submittedName>
        <fullName evidence="3">Antibiotic biosynthesis monooxygenase</fullName>
    </submittedName>
</protein>
<dbReference type="PROSITE" id="PS51725">
    <property type="entry name" value="ABM"/>
    <property type="match status" value="1"/>
</dbReference>
<dbReference type="GO" id="GO:0004497">
    <property type="term" value="F:monooxygenase activity"/>
    <property type="evidence" value="ECO:0007669"/>
    <property type="project" value="UniProtKB-KW"/>
</dbReference>
<keyword evidence="3" id="KW-0560">Oxidoreductase</keyword>
<dbReference type="Gene3D" id="3.30.70.100">
    <property type="match status" value="1"/>
</dbReference>
<proteinExistence type="predicted"/>
<dbReference type="Pfam" id="PF03992">
    <property type="entry name" value="ABM"/>
    <property type="match status" value="1"/>
</dbReference>
<keyword evidence="3" id="KW-0503">Monooxygenase</keyword>
<feature type="signal peptide" evidence="1">
    <location>
        <begin position="1"/>
        <end position="27"/>
    </location>
</feature>
<dbReference type="InterPro" id="IPR007138">
    <property type="entry name" value="ABM_dom"/>
</dbReference>
<dbReference type="InterPro" id="IPR011008">
    <property type="entry name" value="Dimeric_a/b-barrel"/>
</dbReference>
<dbReference type="SUPFAM" id="SSF54909">
    <property type="entry name" value="Dimeric alpha+beta barrel"/>
    <property type="match status" value="1"/>
</dbReference>
<keyword evidence="4" id="KW-1185">Reference proteome</keyword>
<dbReference type="PROSITE" id="PS51257">
    <property type="entry name" value="PROKAR_LIPOPROTEIN"/>
    <property type="match status" value="1"/>
</dbReference>
<dbReference type="AlphaFoldDB" id="A0AA40T0K9"/>
<evidence type="ECO:0000259" key="2">
    <source>
        <dbReference type="PROSITE" id="PS51725"/>
    </source>
</evidence>
<dbReference type="RefSeq" id="WP_191759971.1">
    <property type="nucleotide sequence ID" value="NZ_VJXY01000031.1"/>
</dbReference>
<reference evidence="3" key="1">
    <citation type="submission" date="2019-07" db="EMBL/GenBank/DDBJ databases">
        <title>Toxilogical consequences of a new and cryptic species of cyanobacteria (Komarekiella delphini-convector) recovered from the epidermis of a bottlenose dolphin and 1500 ft. in the air.</title>
        <authorList>
            <person name="Brown A.O."/>
            <person name="Dvorak P."/>
            <person name="Villanueva C.D."/>
            <person name="Foss A.J."/>
            <person name="Garvey A.D."/>
            <person name="Gibson Q.A."/>
            <person name="Johansen J.R."/>
            <person name="Casamatta D.A."/>
        </authorList>
    </citation>
    <scope>NUCLEOTIDE SEQUENCE</scope>
    <source>
        <strain evidence="3">SJRDD-AB1</strain>
    </source>
</reference>
<dbReference type="Proteomes" id="UP001165986">
    <property type="component" value="Unassembled WGS sequence"/>
</dbReference>
<evidence type="ECO:0000313" key="4">
    <source>
        <dbReference type="Proteomes" id="UP001165986"/>
    </source>
</evidence>
<dbReference type="PANTHER" id="PTHR33336">
    <property type="entry name" value="QUINOL MONOOXYGENASE YGIN-RELATED"/>
    <property type="match status" value="1"/>
</dbReference>
<gene>
    <name evidence="3" type="ORF">FNW02_23825</name>
</gene>
<evidence type="ECO:0000313" key="3">
    <source>
        <dbReference type="EMBL" id="MBD6618771.1"/>
    </source>
</evidence>
<dbReference type="PANTHER" id="PTHR33336:SF3">
    <property type="entry name" value="ABM DOMAIN-CONTAINING PROTEIN"/>
    <property type="match status" value="1"/>
</dbReference>
<keyword evidence="1" id="KW-0732">Signal</keyword>
<name>A0AA40T0K9_9NOST</name>
<comment type="caution">
    <text evidence="3">The sequence shown here is derived from an EMBL/GenBank/DDBJ whole genome shotgun (WGS) entry which is preliminary data.</text>
</comment>
<evidence type="ECO:0000256" key="1">
    <source>
        <dbReference type="SAM" id="SignalP"/>
    </source>
</evidence>